<protein>
    <submittedName>
        <fullName evidence="7">Putative membrane protein, polysaccharide biosynthesis family</fullName>
    </submittedName>
</protein>
<feature type="transmembrane region" description="Helical" evidence="6">
    <location>
        <begin position="208"/>
        <end position="227"/>
    </location>
</feature>
<feature type="transmembrane region" description="Helical" evidence="6">
    <location>
        <begin position="77"/>
        <end position="99"/>
    </location>
</feature>
<feature type="transmembrane region" description="Helical" evidence="6">
    <location>
        <begin position="322"/>
        <end position="340"/>
    </location>
</feature>
<dbReference type="Proteomes" id="UP000014216">
    <property type="component" value="Unassembled WGS sequence"/>
</dbReference>
<evidence type="ECO:0000256" key="3">
    <source>
        <dbReference type="ARBA" id="ARBA00022692"/>
    </source>
</evidence>
<keyword evidence="4 6" id="KW-1133">Transmembrane helix</keyword>
<organism evidence="7 8">
    <name type="scientific">Desulfotignum phosphitoxidans DSM 13687</name>
    <dbReference type="NCBI Taxonomy" id="1286635"/>
    <lineage>
        <taxon>Bacteria</taxon>
        <taxon>Pseudomonadati</taxon>
        <taxon>Thermodesulfobacteriota</taxon>
        <taxon>Desulfobacteria</taxon>
        <taxon>Desulfobacterales</taxon>
        <taxon>Desulfobacteraceae</taxon>
        <taxon>Desulfotignum</taxon>
    </lineage>
</organism>
<feature type="transmembrane region" description="Helical" evidence="6">
    <location>
        <begin position="111"/>
        <end position="129"/>
    </location>
</feature>
<keyword evidence="2" id="KW-1003">Cell membrane</keyword>
<sequence>MLKQKFLIDFVSKFGIIFLTATTGIVVARLAGPSVVGTISYATAYVSMFSFVTGLFGSAHIKLVSEGQTEADCNQTYLYLFQGSLVVYAFIVLCCFMVQKFALGYDFDGDFTETVILTILLATVVLNFYQFAQTIFVARTEHSRSNMPLFVRAILYNLFRLIVVLFGYGALALAGTNLLSAILMLPLVIYFLKKIDYGKFDVRLFKKYWAISLPLLIFGISNSIITYSDKLILEFYSDKHEIGIYTAAASIGGMLILLGNTVGTIFFPLFSSLISRNAISELINKIYQFERFIFVFILPFIITLSIFSVPIMLTLLGPKYEQSGPIFGLLVFSSFFIIWGMPYGNVLTGMGLFWLAAILNILKAFLFIVTLMICLHPKLLNMGAKALAVTQLISNFFVFFVFYVISYYKIKVQFITFQLKYIIFGLIVYSFTVLLIVPLIDPYSIYIKTIIIMPIYGLMVFILQYVFGLLEKRDLHMLSELFNLKKIYNYIKSEL</sequence>
<feature type="transmembrane region" description="Helical" evidence="6">
    <location>
        <begin position="419"/>
        <end position="440"/>
    </location>
</feature>
<feature type="transmembrane region" description="Helical" evidence="6">
    <location>
        <begin position="12"/>
        <end position="32"/>
    </location>
</feature>
<name>S0G0B9_9BACT</name>
<dbReference type="InterPro" id="IPR050833">
    <property type="entry name" value="Poly_Biosynth_Transport"/>
</dbReference>
<feature type="transmembrane region" description="Helical" evidence="6">
    <location>
        <begin position="38"/>
        <end position="56"/>
    </location>
</feature>
<feature type="transmembrane region" description="Helical" evidence="6">
    <location>
        <begin position="352"/>
        <end position="374"/>
    </location>
</feature>
<evidence type="ECO:0000313" key="7">
    <source>
        <dbReference type="EMBL" id="EMS77657.1"/>
    </source>
</evidence>
<feature type="transmembrane region" description="Helical" evidence="6">
    <location>
        <begin position="174"/>
        <end position="192"/>
    </location>
</feature>
<keyword evidence="5 6" id="KW-0472">Membrane</keyword>
<comment type="subcellular location">
    <subcellularLocation>
        <location evidence="1">Cell membrane</location>
        <topology evidence="1">Multi-pass membrane protein</topology>
    </subcellularLocation>
</comment>
<keyword evidence="8" id="KW-1185">Reference proteome</keyword>
<evidence type="ECO:0000256" key="2">
    <source>
        <dbReference type="ARBA" id="ARBA00022475"/>
    </source>
</evidence>
<feature type="transmembrane region" description="Helical" evidence="6">
    <location>
        <begin position="446"/>
        <end position="470"/>
    </location>
</feature>
<evidence type="ECO:0000256" key="5">
    <source>
        <dbReference type="ARBA" id="ARBA00023136"/>
    </source>
</evidence>
<dbReference type="PANTHER" id="PTHR30250">
    <property type="entry name" value="PST FAMILY PREDICTED COLANIC ACID TRANSPORTER"/>
    <property type="match status" value="1"/>
</dbReference>
<evidence type="ECO:0000256" key="1">
    <source>
        <dbReference type="ARBA" id="ARBA00004651"/>
    </source>
</evidence>
<proteinExistence type="predicted"/>
<accession>S0G0B9</accession>
<evidence type="ECO:0000313" key="8">
    <source>
        <dbReference type="Proteomes" id="UP000014216"/>
    </source>
</evidence>
<dbReference type="Pfam" id="PF13440">
    <property type="entry name" value="Polysacc_synt_3"/>
    <property type="match status" value="1"/>
</dbReference>
<dbReference type="RefSeq" id="WP_006968351.1">
    <property type="nucleotide sequence ID" value="NZ_APJX01000013.1"/>
</dbReference>
<feature type="transmembrane region" description="Helical" evidence="6">
    <location>
        <begin position="292"/>
        <end position="316"/>
    </location>
</feature>
<feature type="transmembrane region" description="Helical" evidence="6">
    <location>
        <begin position="149"/>
        <end position="168"/>
    </location>
</feature>
<dbReference type="PANTHER" id="PTHR30250:SF11">
    <property type="entry name" value="O-ANTIGEN TRANSPORTER-RELATED"/>
    <property type="match status" value="1"/>
</dbReference>
<gene>
    <name evidence="7" type="ORF">Dpo_13c00550</name>
</gene>
<comment type="caution">
    <text evidence="7">The sequence shown here is derived from an EMBL/GenBank/DDBJ whole genome shotgun (WGS) entry which is preliminary data.</text>
</comment>
<dbReference type="GO" id="GO:0005886">
    <property type="term" value="C:plasma membrane"/>
    <property type="evidence" value="ECO:0007669"/>
    <property type="project" value="UniProtKB-SubCell"/>
</dbReference>
<feature type="transmembrane region" description="Helical" evidence="6">
    <location>
        <begin position="386"/>
        <end position="407"/>
    </location>
</feature>
<dbReference type="AlphaFoldDB" id="S0G0B9"/>
<dbReference type="OrthoDB" id="5368671at2"/>
<dbReference type="EMBL" id="APJX01000013">
    <property type="protein sequence ID" value="EMS77657.1"/>
    <property type="molecule type" value="Genomic_DNA"/>
</dbReference>
<feature type="transmembrane region" description="Helical" evidence="6">
    <location>
        <begin position="247"/>
        <end position="271"/>
    </location>
</feature>
<keyword evidence="3 6" id="KW-0812">Transmembrane</keyword>
<evidence type="ECO:0000256" key="4">
    <source>
        <dbReference type="ARBA" id="ARBA00022989"/>
    </source>
</evidence>
<reference evidence="7 8" key="1">
    <citation type="journal article" date="2013" name="Genome Announc.">
        <title>Draft Genome Sequence of Desulfotignum phosphitoxidans DSM 13687 Strain FiPS-3.</title>
        <authorList>
            <person name="Poehlein A."/>
            <person name="Daniel R."/>
            <person name="Simeonova D.D."/>
        </authorList>
    </citation>
    <scope>NUCLEOTIDE SEQUENCE [LARGE SCALE GENOMIC DNA]</scope>
    <source>
        <strain evidence="7 8">DSM 13687</strain>
    </source>
</reference>
<evidence type="ECO:0000256" key="6">
    <source>
        <dbReference type="SAM" id="Phobius"/>
    </source>
</evidence>